<evidence type="ECO:0000313" key="3">
    <source>
        <dbReference type="Proteomes" id="UP001158576"/>
    </source>
</evidence>
<evidence type="ECO:0000313" key="2">
    <source>
        <dbReference type="EMBL" id="CAG5110248.1"/>
    </source>
</evidence>
<evidence type="ECO:0000256" key="1">
    <source>
        <dbReference type="SAM" id="MobiDB-lite"/>
    </source>
</evidence>
<dbReference type="EMBL" id="OU015567">
    <property type="protein sequence ID" value="CAG5110248.1"/>
    <property type="molecule type" value="Genomic_DNA"/>
</dbReference>
<sequence length="308" mass="35099">MKLCIFLGFFGRIESRFWKSASEEDLTRGQKYTGPPTGGPGESQNFENPVVPDFIASLDDNSPSEDEELHFYPANYTGEKFYTVVYKENGEVLDYQNLKIADATVYMNTLAPKLRKSAQKTMQNFSGISNSIDYTLPWSDGCFGRLRPLKPARGEPKTNREAAYKAYSSCLECIQKDFGSDKLAFVRGRYTFCYNLTKKEFFCPKREKFESVEKWAQCECDVQLANDLANEEEEYKQEVTPQLSDCSRRAGPPSTGSWGGFAELEKLESPKTISARKTCCGEYPRRFVFLETEKRKCCAGKIVNREKC</sequence>
<proteinExistence type="predicted"/>
<dbReference type="Proteomes" id="UP001158576">
    <property type="component" value="Chromosome 2"/>
</dbReference>
<organism evidence="2 3">
    <name type="scientific">Oikopleura dioica</name>
    <name type="common">Tunicate</name>
    <dbReference type="NCBI Taxonomy" id="34765"/>
    <lineage>
        <taxon>Eukaryota</taxon>
        <taxon>Metazoa</taxon>
        <taxon>Chordata</taxon>
        <taxon>Tunicata</taxon>
        <taxon>Appendicularia</taxon>
        <taxon>Copelata</taxon>
        <taxon>Oikopleuridae</taxon>
        <taxon>Oikopleura</taxon>
    </lineage>
</organism>
<keyword evidence="3" id="KW-1185">Reference proteome</keyword>
<accession>A0ABN7T3N2</accession>
<name>A0ABN7T3N2_OIKDI</name>
<reference evidence="2 3" key="1">
    <citation type="submission" date="2021-04" db="EMBL/GenBank/DDBJ databases">
        <authorList>
            <person name="Bliznina A."/>
        </authorList>
    </citation>
    <scope>NUCLEOTIDE SEQUENCE [LARGE SCALE GENOMIC DNA]</scope>
</reference>
<protein>
    <submittedName>
        <fullName evidence="2">Oidioi.mRNA.OKI2018_I69.chr2.g4665.t1.cds</fullName>
    </submittedName>
</protein>
<gene>
    <name evidence="2" type="ORF">OKIOD_LOCUS13430</name>
</gene>
<feature type="region of interest" description="Disordered" evidence="1">
    <location>
        <begin position="27"/>
        <end position="46"/>
    </location>
</feature>